<keyword evidence="3" id="KW-0479">Metal-binding</keyword>
<evidence type="ECO:0000313" key="14">
    <source>
        <dbReference type="EMBL" id="CAK9225517.1"/>
    </source>
</evidence>
<accession>A0ABP0UMM2</accession>
<dbReference type="Gene3D" id="4.10.375.10">
    <property type="entry name" value="Lipoxygenase-1, Domain 2"/>
    <property type="match status" value="1"/>
</dbReference>
<evidence type="ECO:0000256" key="11">
    <source>
        <dbReference type="SAM" id="MobiDB-lite"/>
    </source>
</evidence>
<evidence type="ECO:0008006" key="16">
    <source>
        <dbReference type="Google" id="ProtNLM"/>
    </source>
</evidence>
<evidence type="ECO:0000256" key="2">
    <source>
        <dbReference type="ARBA" id="ARBA00022516"/>
    </source>
</evidence>
<dbReference type="SUPFAM" id="SSF48484">
    <property type="entry name" value="Lipoxigenase"/>
    <property type="match status" value="1"/>
</dbReference>
<dbReference type="Gene3D" id="4.10.372.10">
    <property type="entry name" value="Lipoxygenase-1, Domain 3"/>
    <property type="match status" value="1"/>
</dbReference>
<sequence>MASGNAQSGKEESWLLGLEQCVEGFWSGIFPTHKAVAVDSTDCGTIELKGTLTLRKRLLLLNLTDLGRDAIDDLSDVLGAKVSVELVSSTSVDPKTRKGLQSPGVKIANWSEVPDFPVEQDIKFDLTFHVAKDFGVVGAIIVHNGHPFEFLLVSFSLTLPDQSTEIHFRCNSWVYNTSNKPGRIFFSNQVYLPSQTPAGLVALRAEELNNLRGDGTGVRRVQDRIYDYAVYNDLGNPDHNPSYKRPILGGSEEFPYPRRCRTGRPPTKTVPESESPPPPGIPQWTYIPRDEAFAQYKNDDFVANTIIAGLESLTSKALMWLAAAMEIREEVNFENFEQIFKMYAPKGVIKGLENLPLRGSSNIITHPLKFIRSIFNGLEVEGDPSSMLYPLPGVVAEDEVSWSTDAEFTREFVAGLNPMVITRVTEFPLKSQMDPFQYGDPISAITAKHVNRQLPDGWNVYTALAAKKLFVVDYHDTYITYINRINAQPGVAFYASRTLLFLTSDGTLQVLAIELTLPPSAPGGAKNSRVFLPPDPDSTKNWVWELAKAHVISNDSAFHQVVNHFTRTHAVVEPIIIATNRQLSALHPINLILVPHFKNTMDINSAARQSLINAGGIIESSFTPGKYSLELGAVVYKRDWRFDEQGLPTDLVKRGMAIPDSSAKHGLQLLLEDYPYAVDGLDLWAAIETWYTDFVDIAYANDAEVVRDVELQNWWTEVRTVGHADKKDAPGWPELNSKKNLVQICVTIAWVASCHHAAVNFGQYQYAGFMPNHPTCMRRLIPEENTVDWNELQAHPKKFYFETVSSQAQAITVMTTIQILSNHAYDEEYLGQRNEANWTNDEKILTAFKKYHTNITKVDELIKGRNADKTLKNRYSPVQLEYELLRPHSEGGLTGRGVPNSVSI</sequence>
<dbReference type="InterPro" id="IPR001024">
    <property type="entry name" value="PLAT/LH2_dom"/>
</dbReference>
<protein>
    <recommendedName>
        <fullName evidence="16">Lipoxygenase</fullName>
    </recommendedName>
</protein>
<dbReference type="PANTHER" id="PTHR11771">
    <property type="entry name" value="LIPOXYGENASE"/>
    <property type="match status" value="1"/>
</dbReference>
<proteinExistence type="inferred from homology"/>
<dbReference type="EMBL" id="OZ019897">
    <property type="protein sequence ID" value="CAK9225517.1"/>
    <property type="molecule type" value="Genomic_DNA"/>
</dbReference>
<evidence type="ECO:0000256" key="5">
    <source>
        <dbReference type="ARBA" id="ARBA00022832"/>
    </source>
</evidence>
<organism evidence="14 15">
    <name type="scientific">Sphagnum troendelagicum</name>
    <dbReference type="NCBI Taxonomy" id="128251"/>
    <lineage>
        <taxon>Eukaryota</taxon>
        <taxon>Viridiplantae</taxon>
        <taxon>Streptophyta</taxon>
        <taxon>Embryophyta</taxon>
        <taxon>Bryophyta</taxon>
        <taxon>Sphagnophytina</taxon>
        <taxon>Sphagnopsida</taxon>
        <taxon>Sphagnales</taxon>
        <taxon>Sphagnaceae</taxon>
        <taxon>Sphagnum</taxon>
    </lineage>
</organism>
<keyword evidence="15" id="KW-1185">Reference proteome</keyword>
<comment type="caution">
    <text evidence="10">Lacks conserved residue(s) required for the propagation of feature annotation.</text>
</comment>
<dbReference type="Pfam" id="PF00305">
    <property type="entry name" value="Lipoxygenase"/>
    <property type="match status" value="1"/>
</dbReference>
<feature type="domain" description="Lipoxygenase" evidence="13">
    <location>
        <begin position="190"/>
        <end position="904"/>
    </location>
</feature>
<dbReference type="PRINTS" id="PR00087">
    <property type="entry name" value="LIPOXYGENASE"/>
</dbReference>
<evidence type="ECO:0000256" key="1">
    <source>
        <dbReference type="ARBA" id="ARBA00009419"/>
    </source>
</evidence>
<dbReference type="Gene3D" id="1.20.245.10">
    <property type="entry name" value="Lipoxygenase-1, Domain 5"/>
    <property type="match status" value="1"/>
</dbReference>
<dbReference type="InterPro" id="IPR013819">
    <property type="entry name" value="LipOase_C"/>
</dbReference>
<feature type="region of interest" description="Disordered" evidence="11">
    <location>
        <begin position="254"/>
        <end position="282"/>
    </location>
</feature>
<dbReference type="Gene3D" id="2.60.60.20">
    <property type="entry name" value="PLAT/LH2 domain"/>
    <property type="match status" value="1"/>
</dbReference>
<comment type="similarity">
    <text evidence="1">Belongs to the lipoxygenase family.</text>
</comment>
<dbReference type="InterPro" id="IPR000907">
    <property type="entry name" value="LipOase"/>
</dbReference>
<evidence type="ECO:0000256" key="10">
    <source>
        <dbReference type="PROSITE-ProRule" id="PRU00152"/>
    </source>
</evidence>
<keyword evidence="6" id="KW-0223">Dioxygenase</keyword>
<keyword evidence="7" id="KW-0560">Oxidoreductase</keyword>
<dbReference type="PRINTS" id="PR00468">
    <property type="entry name" value="PLTLPOXGNASE"/>
</dbReference>
<dbReference type="SMART" id="SM00308">
    <property type="entry name" value="LH2"/>
    <property type="match status" value="1"/>
</dbReference>
<dbReference type="Pfam" id="PF01477">
    <property type="entry name" value="PLAT"/>
    <property type="match status" value="1"/>
</dbReference>
<keyword evidence="2" id="KW-0444">Lipid biosynthesis</keyword>
<feature type="domain" description="PLAT" evidence="12">
    <location>
        <begin position="54"/>
        <end position="188"/>
    </location>
</feature>
<dbReference type="SUPFAM" id="SSF49723">
    <property type="entry name" value="Lipase/lipooxygenase domain (PLAT/LH2 domain)"/>
    <property type="match status" value="1"/>
</dbReference>
<evidence type="ECO:0000256" key="4">
    <source>
        <dbReference type="ARBA" id="ARBA00022767"/>
    </source>
</evidence>
<dbReference type="InterPro" id="IPR001246">
    <property type="entry name" value="LipOase_plant"/>
</dbReference>
<dbReference type="InterPro" id="IPR036226">
    <property type="entry name" value="LipOase_C_sf"/>
</dbReference>
<evidence type="ECO:0000256" key="9">
    <source>
        <dbReference type="ARBA" id="ARBA00023160"/>
    </source>
</evidence>
<keyword evidence="4" id="KW-0925">Oxylipin biosynthesis</keyword>
<gene>
    <name evidence="14" type="ORF">CSSPTR1EN2_LOCUS17631</name>
</gene>
<evidence type="ECO:0000256" key="8">
    <source>
        <dbReference type="ARBA" id="ARBA00023098"/>
    </source>
</evidence>
<evidence type="ECO:0000259" key="13">
    <source>
        <dbReference type="PROSITE" id="PS51393"/>
    </source>
</evidence>
<keyword evidence="8" id="KW-0443">Lipid metabolism</keyword>
<dbReference type="Proteomes" id="UP001497512">
    <property type="component" value="Chromosome 5"/>
</dbReference>
<dbReference type="PROSITE" id="PS51393">
    <property type="entry name" value="LIPOXYGENASE_3"/>
    <property type="match status" value="1"/>
</dbReference>
<keyword evidence="9" id="KW-0275">Fatty acid biosynthesis</keyword>
<evidence type="ECO:0000313" key="15">
    <source>
        <dbReference type="Proteomes" id="UP001497512"/>
    </source>
</evidence>
<name>A0ABP0UMM2_9BRYO</name>
<dbReference type="InterPro" id="IPR036392">
    <property type="entry name" value="PLAT/LH2_dom_sf"/>
</dbReference>
<evidence type="ECO:0000256" key="6">
    <source>
        <dbReference type="ARBA" id="ARBA00022964"/>
    </source>
</evidence>
<evidence type="ECO:0000256" key="7">
    <source>
        <dbReference type="ARBA" id="ARBA00023002"/>
    </source>
</evidence>
<dbReference type="Gene3D" id="3.10.450.60">
    <property type="match status" value="1"/>
</dbReference>
<evidence type="ECO:0000259" key="12">
    <source>
        <dbReference type="PROSITE" id="PS50095"/>
    </source>
</evidence>
<evidence type="ECO:0000256" key="3">
    <source>
        <dbReference type="ARBA" id="ARBA00022723"/>
    </source>
</evidence>
<dbReference type="InterPro" id="IPR027433">
    <property type="entry name" value="Lipoxygenase_dom_3"/>
</dbReference>
<keyword evidence="5" id="KW-0276">Fatty acid metabolism</keyword>
<reference evidence="14" key="1">
    <citation type="submission" date="2024-02" db="EMBL/GenBank/DDBJ databases">
        <authorList>
            <consortium name="ELIXIR-Norway"/>
            <consortium name="Elixir Norway"/>
        </authorList>
    </citation>
    <scope>NUCLEOTIDE SEQUENCE</scope>
</reference>
<dbReference type="PROSITE" id="PS50095">
    <property type="entry name" value="PLAT"/>
    <property type="match status" value="1"/>
</dbReference>